<dbReference type="SUPFAM" id="SSF47781">
    <property type="entry name" value="RuvA domain 2-like"/>
    <property type="match status" value="3"/>
</dbReference>
<dbReference type="Pfam" id="PF12836">
    <property type="entry name" value="HHH_3"/>
    <property type="match status" value="2"/>
</dbReference>
<evidence type="ECO:0000313" key="1">
    <source>
        <dbReference type="EMBL" id="URW78973.1"/>
    </source>
</evidence>
<name>A0A9J6ZMM2_9BACT</name>
<dbReference type="Gene3D" id="1.10.150.280">
    <property type="entry name" value="AF1531-like domain"/>
    <property type="match status" value="1"/>
</dbReference>
<reference evidence="1" key="2">
    <citation type="submission" date="2022-06" db="EMBL/GenBank/DDBJ databases">
        <title>Xiashengella guii gen. nov. sp. nov., a bacterium isolated form anaerobic digestion tank.</title>
        <authorList>
            <person name="Huang H."/>
        </authorList>
    </citation>
    <scope>NUCLEOTIDE SEQUENCE</scope>
    <source>
        <strain evidence="1">Ai-910</strain>
    </source>
</reference>
<dbReference type="GO" id="GO:0015627">
    <property type="term" value="C:type II protein secretion system complex"/>
    <property type="evidence" value="ECO:0007669"/>
    <property type="project" value="TreeGrafter"/>
</dbReference>
<evidence type="ECO:0000313" key="2">
    <source>
        <dbReference type="Proteomes" id="UP001056426"/>
    </source>
</evidence>
<gene>
    <name evidence="1" type="ORF">M9189_08915</name>
</gene>
<dbReference type="EMBL" id="CP098400">
    <property type="protein sequence ID" value="URW78973.1"/>
    <property type="molecule type" value="Genomic_DNA"/>
</dbReference>
<proteinExistence type="predicted"/>
<dbReference type="GO" id="GO:0015628">
    <property type="term" value="P:protein secretion by the type II secretion system"/>
    <property type="evidence" value="ECO:0007669"/>
    <property type="project" value="TreeGrafter"/>
</dbReference>
<dbReference type="PANTHER" id="PTHR21180">
    <property type="entry name" value="ENDONUCLEASE/EXONUCLEASE/PHOSPHATASE FAMILY DOMAIN-CONTAINING PROTEIN 1"/>
    <property type="match status" value="1"/>
</dbReference>
<dbReference type="RefSeq" id="WP_250722475.1">
    <property type="nucleotide sequence ID" value="NZ_CP098400.1"/>
</dbReference>
<dbReference type="PANTHER" id="PTHR21180:SF32">
    <property type="entry name" value="ENDONUCLEASE_EXONUCLEASE_PHOSPHATASE FAMILY DOMAIN-CONTAINING PROTEIN 1"/>
    <property type="match status" value="1"/>
</dbReference>
<dbReference type="KEGG" id="alkq:M9189_08915"/>
<dbReference type="InterPro" id="IPR010994">
    <property type="entry name" value="RuvA_2-like"/>
</dbReference>
<dbReference type="Proteomes" id="UP001056426">
    <property type="component" value="Chromosome"/>
</dbReference>
<dbReference type="AlphaFoldDB" id="A0A9J6ZMM2"/>
<protein>
    <submittedName>
        <fullName evidence="1">Helix-hairpin-helix domain-containing protein</fullName>
    </submittedName>
</protein>
<reference evidence="1" key="1">
    <citation type="submission" date="2022-05" db="EMBL/GenBank/DDBJ databases">
        <authorList>
            <person name="Sun X."/>
        </authorList>
    </citation>
    <scope>NUCLEOTIDE SEQUENCE</scope>
    <source>
        <strain evidence="1">Ai-910</strain>
    </source>
</reference>
<keyword evidence="2" id="KW-1185">Reference proteome</keyword>
<accession>A0A9J6ZMM2</accession>
<organism evidence="1 2">
    <name type="scientific">Xiashengella succiniciproducens</name>
    <dbReference type="NCBI Taxonomy" id="2949635"/>
    <lineage>
        <taxon>Bacteria</taxon>
        <taxon>Pseudomonadati</taxon>
        <taxon>Bacteroidota</taxon>
        <taxon>Bacteroidia</taxon>
        <taxon>Marinilabiliales</taxon>
        <taxon>Marinilabiliaceae</taxon>
        <taxon>Xiashengella</taxon>
    </lineage>
</organism>
<sequence length="350" mass="39999">MWKDLLTLSRGEQRGLIVLLLLLLMLILLRFGLSYFDPVGRDESFGQDDIVLLKPESGEIPAASAKAAGMNLSVFDPNDISYDQLVAFGIPARISHNWSAYLKAGGHFRSPQDVGKIYGVNDSLLQLLLPYIKMDLKPESKPQPPKPHCFDLNKVDSDQLITLGWDSCMIAELMTMREELWFPGWYADTRLACWTYDSLDFIRLSARQRYSRDDIDNPPLICINSADETQWMELPGIGETYSRRIVAYRNLLGGFVSVNQIAEVYGISEDNFNRIKQYLVLDTVVPRRINVNKATVAGLRRHPYIDFFIASEIVERRKALKHIINIAQLDSLENIDSAKWELLKYYLCTE</sequence>
<dbReference type="InterPro" id="IPR051675">
    <property type="entry name" value="Endo/Exo/Phosphatase_dom_1"/>
</dbReference>